<feature type="compositionally biased region" description="Basic and acidic residues" evidence="1">
    <location>
        <begin position="248"/>
        <end position="259"/>
    </location>
</feature>
<evidence type="ECO:0000313" key="2">
    <source>
        <dbReference type="EMBL" id="KAK0514910.1"/>
    </source>
</evidence>
<evidence type="ECO:0000256" key="1">
    <source>
        <dbReference type="SAM" id="MobiDB-lite"/>
    </source>
</evidence>
<sequence>MAPIVHCVRHAQGYHNLSVANHSMPDPSLTPFGEEQCGQLKQKFPYHNSVELLVASPLRRTIYTALNTFTPELERGMTIIALPEAQETADVPCDTGTDAEGLKEELKGKPVDLSRVEKGWNTKTGRWAPTAGALEKRARETRQWLKARPEKDIVLVTHGGFLHYFTEDWSDYNGTLGTGWHNVEFRSFLFVDEEGDNATLVETEQSRKSRRGNEKPLTKTEHMELLETAKSTWEEGGNHPIQAKRRDKAKDDRDWIGAY</sequence>
<keyword evidence="3" id="KW-1185">Reference proteome</keyword>
<dbReference type="AlphaFoldDB" id="A0AA39R6V5"/>
<evidence type="ECO:0008006" key="4">
    <source>
        <dbReference type="Google" id="ProtNLM"/>
    </source>
</evidence>
<dbReference type="Pfam" id="PF00300">
    <property type="entry name" value="His_Phos_1"/>
    <property type="match status" value="1"/>
</dbReference>
<accession>A0AA39R6V5</accession>
<organism evidence="2 3">
    <name type="scientific">Cladonia borealis</name>
    <dbReference type="NCBI Taxonomy" id="184061"/>
    <lineage>
        <taxon>Eukaryota</taxon>
        <taxon>Fungi</taxon>
        <taxon>Dikarya</taxon>
        <taxon>Ascomycota</taxon>
        <taxon>Pezizomycotina</taxon>
        <taxon>Lecanoromycetes</taxon>
        <taxon>OSLEUM clade</taxon>
        <taxon>Lecanoromycetidae</taxon>
        <taxon>Lecanorales</taxon>
        <taxon>Lecanorineae</taxon>
        <taxon>Cladoniaceae</taxon>
        <taxon>Cladonia</taxon>
    </lineage>
</organism>
<feature type="region of interest" description="Disordered" evidence="1">
    <location>
        <begin position="201"/>
        <end position="259"/>
    </location>
</feature>
<name>A0AA39R6V5_9LECA</name>
<dbReference type="SMART" id="SM00855">
    <property type="entry name" value="PGAM"/>
    <property type="match status" value="1"/>
</dbReference>
<dbReference type="PANTHER" id="PTHR48100">
    <property type="entry name" value="BROAD-SPECIFICITY PHOSPHATASE YOR283W-RELATED"/>
    <property type="match status" value="1"/>
</dbReference>
<proteinExistence type="predicted"/>
<dbReference type="InterPro" id="IPR050275">
    <property type="entry name" value="PGM_Phosphatase"/>
</dbReference>
<dbReference type="Proteomes" id="UP001166286">
    <property type="component" value="Unassembled WGS sequence"/>
</dbReference>
<gene>
    <name evidence="2" type="ORF">JMJ35_002289</name>
</gene>
<dbReference type="Gene3D" id="3.40.50.1240">
    <property type="entry name" value="Phosphoglycerate mutase-like"/>
    <property type="match status" value="1"/>
</dbReference>
<dbReference type="PANTHER" id="PTHR48100:SF54">
    <property type="entry name" value="PHOSPHATASE SPAC5H10.03-RELATED"/>
    <property type="match status" value="1"/>
</dbReference>
<dbReference type="InterPro" id="IPR013078">
    <property type="entry name" value="His_Pase_superF_clade-1"/>
</dbReference>
<protein>
    <recommendedName>
        <fullName evidence="4">Phosphoglycerate mutase</fullName>
    </recommendedName>
</protein>
<dbReference type="InterPro" id="IPR029033">
    <property type="entry name" value="His_PPase_superfam"/>
</dbReference>
<comment type="caution">
    <text evidence="2">The sequence shown here is derived from an EMBL/GenBank/DDBJ whole genome shotgun (WGS) entry which is preliminary data.</text>
</comment>
<evidence type="ECO:0000313" key="3">
    <source>
        <dbReference type="Proteomes" id="UP001166286"/>
    </source>
</evidence>
<reference evidence="2" key="1">
    <citation type="submission" date="2023-03" db="EMBL/GenBank/DDBJ databases">
        <title>Complete genome of Cladonia borealis.</title>
        <authorList>
            <person name="Park H."/>
        </authorList>
    </citation>
    <scope>NUCLEOTIDE SEQUENCE</scope>
    <source>
        <strain evidence="2">ANT050790</strain>
    </source>
</reference>
<dbReference type="SUPFAM" id="SSF53254">
    <property type="entry name" value="Phosphoglycerate mutase-like"/>
    <property type="match status" value="1"/>
</dbReference>
<dbReference type="EMBL" id="JAFEKC020000004">
    <property type="protein sequence ID" value="KAK0514910.1"/>
    <property type="molecule type" value="Genomic_DNA"/>
</dbReference>
<dbReference type="CDD" id="cd07067">
    <property type="entry name" value="HP_PGM_like"/>
    <property type="match status" value="1"/>
</dbReference>
<dbReference type="GO" id="GO:0016791">
    <property type="term" value="F:phosphatase activity"/>
    <property type="evidence" value="ECO:0007669"/>
    <property type="project" value="TreeGrafter"/>
</dbReference>
<dbReference type="GO" id="GO:0005737">
    <property type="term" value="C:cytoplasm"/>
    <property type="evidence" value="ECO:0007669"/>
    <property type="project" value="TreeGrafter"/>
</dbReference>
<feature type="compositionally biased region" description="Basic and acidic residues" evidence="1">
    <location>
        <begin position="204"/>
        <end position="237"/>
    </location>
</feature>